<dbReference type="PANTHER" id="PTHR18901:SF38">
    <property type="entry name" value="PSEUDOURIDINE-5'-PHOSPHATASE"/>
    <property type="match status" value="1"/>
</dbReference>
<dbReference type="SFLD" id="SFLDG01129">
    <property type="entry name" value="C1.5:_HAD__Beta-PGM__Phosphata"/>
    <property type="match status" value="1"/>
</dbReference>
<accession>A0ABV8R3B5</accession>
<feature type="compositionally biased region" description="Polar residues" evidence="1">
    <location>
        <begin position="9"/>
        <end position="20"/>
    </location>
</feature>
<comment type="caution">
    <text evidence="2">The sequence shown here is derived from an EMBL/GenBank/DDBJ whole genome shotgun (WGS) entry which is preliminary data.</text>
</comment>
<dbReference type="InterPro" id="IPR023198">
    <property type="entry name" value="PGP-like_dom2"/>
</dbReference>
<dbReference type="SUPFAM" id="SSF56784">
    <property type="entry name" value="HAD-like"/>
    <property type="match status" value="1"/>
</dbReference>
<dbReference type="InterPro" id="IPR023214">
    <property type="entry name" value="HAD_sf"/>
</dbReference>
<dbReference type="SFLD" id="SFLDS00003">
    <property type="entry name" value="Haloacid_Dehalogenase"/>
    <property type="match status" value="1"/>
</dbReference>
<dbReference type="Proteomes" id="UP001595773">
    <property type="component" value="Unassembled WGS sequence"/>
</dbReference>
<dbReference type="PANTHER" id="PTHR18901">
    <property type="entry name" value="2-DEOXYGLUCOSE-6-PHOSPHATE PHOSPHATASE 2"/>
    <property type="match status" value="1"/>
</dbReference>
<dbReference type="InterPro" id="IPR006439">
    <property type="entry name" value="HAD-SF_hydro_IA"/>
</dbReference>
<reference evidence="3" key="1">
    <citation type="journal article" date="2019" name="Int. J. Syst. Evol. Microbiol.">
        <title>The Global Catalogue of Microorganisms (GCM) 10K type strain sequencing project: providing services to taxonomists for standard genome sequencing and annotation.</title>
        <authorList>
            <consortium name="The Broad Institute Genomics Platform"/>
            <consortium name="The Broad Institute Genome Sequencing Center for Infectious Disease"/>
            <person name="Wu L."/>
            <person name="Ma J."/>
        </authorList>
    </citation>
    <scope>NUCLEOTIDE SEQUENCE [LARGE SCALE GENOMIC DNA]</scope>
    <source>
        <strain evidence="3">CGMCC 1.10698</strain>
    </source>
</reference>
<organism evidence="2 3">
    <name type="scientific">Arthrobacter cryoconiti</name>
    <dbReference type="NCBI Taxonomy" id="748907"/>
    <lineage>
        <taxon>Bacteria</taxon>
        <taxon>Bacillati</taxon>
        <taxon>Actinomycetota</taxon>
        <taxon>Actinomycetes</taxon>
        <taxon>Micrococcales</taxon>
        <taxon>Micrococcaceae</taxon>
        <taxon>Arthrobacter</taxon>
    </lineage>
</organism>
<dbReference type="CDD" id="cd07505">
    <property type="entry name" value="HAD_BPGM-like"/>
    <property type="match status" value="1"/>
</dbReference>
<evidence type="ECO:0000313" key="3">
    <source>
        <dbReference type="Proteomes" id="UP001595773"/>
    </source>
</evidence>
<dbReference type="NCBIfam" id="TIGR01509">
    <property type="entry name" value="HAD-SF-IA-v3"/>
    <property type="match status" value="1"/>
</dbReference>
<dbReference type="GO" id="GO:0016787">
    <property type="term" value="F:hydrolase activity"/>
    <property type="evidence" value="ECO:0007669"/>
    <property type="project" value="UniProtKB-KW"/>
</dbReference>
<keyword evidence="3" id="KW-1185">Reference proteome</keyword>
<dbReference type="NCBIfam" id="TIGR01549">
    <property type="entry name" value="HAD-SF-IA-v1"/>
    <property type="match status" value="1"/>
</dbReference>
<gene>
    <name evidence="2" type="ORF">ACFOW9_09485</name>
</gene>
<dbReference type="EMBL" id="JBHSCQ010000011">
    <property type="protein sequence ID" value="MFC4265829.1"/>
    <property type="molecule type" value="Genomic_DNA"/>
</dbReference>
<protein>
    <submittedName>
        <fullName evidence="2">HAD family hydrolase</fullName>
    </submittedName>
</protein>
<dbReference type="InterPro" id="IPR036412">
    <property type="entry name" value="HAD-like_sf"/>
</dbReference>
<dbReference type="RefSeq" id="WP_230068766.1">
    <property type="nucleotide sequence ID" value="NZ_BAABLL010000014.1"/>
</dbReference>
<feature type="region of interest" description="Disordered" evidence="1">
    <location>
        <begin position="1"/>
        <end position="20"/>
    </location>
</feature>
<evidence type="ECO:0000256" key="1">
    <source>
        <dbReference type="SAM" id="MobiDB-lite"/>
    </source>
</evidence>
<name>A0ABV8R3B5_9MICC</name>
<keyword evidence="2" id="KW-0378">Hydrolase</keyword>
<dbReference type="Gene3D" id="1.10.150.240">
    <property type="entry name" value="Putative phosphatase, domain 2"/>
    <property type="match status" value="1"/>
</dbReference>
<sequence>MPLRPDSPVQETSPAGSNSPPALKAALWDMDGTLVDTEPYWVEAEIDLVRSHGGHWDTELATQLVGSALEDSAAVLQEAGVQLSIREIVDHLSNRVIDAVRREIPWRPGAPELLAELHGRGVRCVLVTMSEHALATEVVKALAEPYFEFLITGDQVLNGKPHPEPYLKAVERLRTSDSSLTVAHCVALEDSIPGVASAMAAGVATIAIPHFVALASAPGQTTWTTLAGKNYDDVAALLSVEARL</sequence>
<dbReference type="Pfam" id="PF00702">
    <property type="entry name" value="Hydrolase"/>
    <property type="match status" value="1"/>
</dbReference>
<dbReference type="Gene3D" id="3.40.50.1000">
    <property type="entry name" value="HAD superfamily/HAD-like"/>
    <property type="match status" value="1"/>
</dbReference>
<evidence type="ECO:0000313" key="2">
    <source>
        <dbReference type="EMBL" id="MFC4265829.1"/>
    </source>
</evidence>
<proteinExistence type="predicted"/>